<reference evidence="2 3" key="1">
    <citation type="submission" date="2020-01" db="EMBL/GenBank/DDBJ databases">
        <title>Leptobacterium flavescens.</title>
        <authorList>
            <person name="Wang G."/>
        </authorList>
    </citation>
    <scope>NUCLEOTIDE SEQUENCE [LARGE SCALE GENOMIC DNA]</scope>
    <source>
        <strain evidence="2 3">KCTC 22160</strain>
    </source>
</reference>
<dbReference type="Proteomes" id="UP000468581">
    <property type="component" value="Unassembled WGS sequence"/>
</dbReference>
<evidence type="ECO:0000313" key="3">
    <source>
        <dbReference type="Proteomes" id="UP000468581"/>
    </source>
</evidence>
<protein>
    <submittedName>
        <fullName evidence="2">Uncharacterized protein</fullName>
    </submittedName>
</protein>
<evidence type="ECO:0000256" key="1">
    <source>
        <dbReference type="SAM" id="Coils"/>
    </source>
</evidence>
<feature type="coiled-coil region" evidence="1">
    <location>
        <begin position="147"/>
        <end position="224"/>
    </location>
</feature>
<organism evidence="2 3">
    <name type="scientific">Leptobacterium flavescens</name>
    <dbReference type="NCBI Taxonomy" id="472055"/>
    <lineage>
        <taxon>Bacteria</taxon>
        <taxon>Pseudomonadati</taxon>
        <taxon>Bacteroidota</taxon>
        <taxon>Flavobacteriia</taxon>
        <taxon>Flavobacteriales</taxon>
        <taxon>Flavobacteriaceae</taxon>
        <taxon>Leptobacterium</taxon>
    </lineage>
</organism>
<name>A0A6P0USF7_9FLAO</name>
<comment type="caution">
    <text evidence="2">The sequence shown here is derived from an EMBL/GenBank/DDBJ whole genome shotgun (WGS) entry which is preliminary data.</text>
</comment>
<sequence length="279" mass="32118">MKTTFTFLWILLGFYSIQAAEDDCRDCAEAHSSASYALFHTKKSLKADNFDHQKYYADRAIEAFEKTRGLIENCGCQDAINAVIDGTENLKKASDPEDWDKGRFYAKKAYADAQNLIGFLEMCTSGKRQTVFDDSEYISDSGTDDASKANEQKILDQQKRLQQQQQQLLEEQKKLEQELEAQRKLNEQRELERQKELQQQIKLKVKAEQALQNFEKSITELSEVLGCKEAYDIIFESYIRAEKALESESLQGTKRYYTEKARLIAKQAMNGLESCAFKN</sequence>
<keyword evidence="1" id="KW-0175">Coiled coil</keyword>
<dbReference type="EMBL" id="JAABOO010000004">
    <property type="protein sequence ID" value="NER15460.1"/>
    <property type="molecule type" value="Genomic_DNA"/>
</dbReference>
<gene>
    <name evidence="2" type="ORF">GWK08_18545</name>
</gene>
<proteinExistence type="predicted"/>
<evidence type="ECO:0000313" key="2">
    <source>
        <dbReference type="EMBL" id="NER15460.1"/>
    </source>
</evidence>
<dbReference type="RefSeq" id="WP_163608734.1">
    <property type="nucleotide sequence ID" value="NZ_JAABOO010000004.1"/>
</dbReference>
<keyword evidence="3" id="KW-1185">Reference proteome</keyword>
<accession>A0A6P0USF7</accession>
<dbReference type="AlphaFoldDB" id="A0A6P0USF7"/>